<dbReference type="EMBL" id="VULY01000018">
    <property type="protein sequence ID" value="MSR93983.1"/>
    <property type="molecule type" value="Genomic_DNA"/>
</dbReference>
<dbReference type="Pfam" id="PF00589">
    <property type="entry name" value="Phage_integrase"/>
    <property type="match status" value="1"/>
</dbReference>
<organism evidence="9 10">
    <name type="scientific">Suipraeoptans intestinalis</name>
    <dbReference type="NCBI Taxonomy" id="2606628"/>
    <lineage>
        <taxon>Bacteria</taxon>
        <taxon>Bacillati</taxon>
        <taxon>Bacillota</taxon>
        <taxon>Clostridia</taxon>
        <taxon>Lachnospirales</taxon>
        <taxon>Lachnospiraceae</taxon>
        <taxon>Suipraeoptans</taxon>
    </lineage>
</organism>
<name>A0A6N7USI6_9FIRM</name>
<evidence type="ECO:0000256" key="1">
    <source>
        <dbReference type="ARBA" id="ARBA00003283"/>
    </source>
</evidence>
<keyword evidence="5" id="KW-0233">DNA recombination</keyword>
<dbReference type="CDD" id="cd01189">
    <property type="entry name" value="INT_ICEBs1_C_like"/>
    <property type="match status" value="1"/>
</dbReference>
<feature type="domain" description="Core-binding (CB)" evidence="8">
    <location>
        <begin position="73"/>
        <end position="164"/>
    </location>
</feature>
<dbReference type="Pfam" id="PF14659">
    <property type="entry name" value="Phage_int_SAM_3"/>
    <property type="match status" value="1"/>
</dbReference>
<dbReference type="InterPro" id="IPR013762">
    <property type="entry name" value="Integrase-like_cat_sf"/>
</dbReference>
<evidence type="ECO:0000256" key="3">
    <source>
        <dbReference type="ARBA" id="ARBA00022908"/>
    </source>
</evidence>
<evidence type="ECO:0000256" key="2">
    <source>
        <dbReference type="ARBA" id="ARBA00008857"/>
    </source>
</evidence>
<dbReference type="PANTHER" id="PTHR30349:SF64">
    <property type="entry name" value="PROPHAGE INTEGRASE INTD-RELATED"/>
    <property type="match status" value="1"/>
</dbReference>
<evidence type="ECO:0000313" key="10">
    <source>
        <dbReference type="Proteomes" id="UP000434409"/>
    </source>
</evidence>
<dbReference type="InterPro" id="IPR002104">
    <property type="entry name" value="Integrase_catalytic"/>
</dbReference>
<comment type="caution">
    <text evidence="9">The sequence shown here is derived from an EMBL/GenBank/DDBJ whole genome shotgun (WGS) entry which is preliminary data.</text>
</comment>
<dbReference type="GO" id="GO:0003677">
    <property type="term" value="F:DNA binding"/>
    <property type="evidence" value="ECO:0007669"/>
    <property type="project" value="UniProtKB-UniRule"/>
</dbReference>
<dbReference type="AlphaFoldDB" id="A0A6N7USI6"/>
<evidence type="ECO:0000313" key="9">
    <source>
        <dbReference type="EMBL" id="MSR93983.1"/>
    </source>
</evidence>
<dbReference type="InterPro" id="IPR044068">
    <property type="entry name" value="CB"/>
</dbReference>
<evidence type="ECO:0000259" key="7">
    <source>
        <dbReference type="PROSITE" id="PS51898"/>
    </source>
</evidence>
<reference evidence="9 10" key="1">
    <citation type="submission" date="2019-08" db="EMBL/GenBank/DDBJ databases">
        <title>In-depth cultivation of the pig gut microbiome towards novel bacterial diversity and tailored functional studies.</title>
        <authorList>
            <person name="Wylensek D."/>
            <person name="Hitch T.C.A."/>
            <person name="Clavel T."/>
        </authorList>
    </citation>
    <scope>NUCLEOTIDE SEQUENCE [LARGE SCALE GENOMIC DNA]</scope>
    <source>
        <strain evidence="9 10">68-1-5</strain>
    </source>
</reference>
<dbReference type="SUPFAM" id="SSF56349">
    <property type="entry name" value="DNA breaking-rejoining enzymes"/>
    <property type="match status" value="1"/>
</dbReference>
<proteinExistence type="inferred from homology"/>
<dbReference type="PANTHER" id="PTHR30349">
    <property type="entry name" value="PHAGE INTEGRASE-RELATED"/>
    <property type="match status" value="1"/>
</dbReference>
<dbReference type="RefSeq" id="WP_154477267.1">
    <property type="nucleotide sequence ID" value="NZ_VULY01000018.1"/>
</dbReference>
<evidence type="ECO:0000259" key="8">
    <source>
        <dbReference type="PROSITE" id="PS51900"/>
    </source>
</evidence>
<dbReference type="PROSITE" id="PS51898">
    <property type="entry name" value="TYR_RECOMBINASE"/>
    <property type="match status" value="1"/>
</dbReference>
<evidence type="ECO:0000256" key="4">
    <source>
        <dbReference type="ARBA" id="ARBA00023125"/>
    </source>
</evidence>
<dbReference type="InterPro" id="IPR011010">
    <property type="entry name" value="DNA_brk_join_enz"/>
</dbReference>
<dbReference type="InterPro" id="IPR050090">
    <property type="entry name" value="Tyrosine_recombinase_XerCD"/>
</dbReference>
<sequence length="445" mass="50971">MATIRKIKNSKKGAYQIIVSNGYDSNNKQIRVTTTFTPDITKSQRQQEKQVQEFAIDFERQVKTGKVYSGDKISFADFTKEWEEKEAKQNLEETTLYSYNGHLKNVILPAIGKYKMSKVTPAILEQFYRSLTKDNARKDGKGSYKIASIKKFHKIISGIMRTAVRWNVIEENPCDKAELPRERNKSNNDVKHFTLEQAMAFLEAMDKPYSVPFKGHKITVPSGKVIELDTYIKERMLPIQFKIFYRLALFGGLRKGELIALTWQDIDFENNTLSITKSAGHAQEGQTIKATKTVNSNRVIPIPKTEIDLLSRWKTEQKNFMLTVGSKWEGYRGKEFDKNSVFVQTNTNYGKTMNVSTPYRKFVDFINYYNQSVEKEENKLPVIPLHGLRHTCATLNIALGTDIKTVQAILGHANIQTTLNTYTHALEEKKREASNALDVLLNKQA</sequence>
<dbReference type="InterPro" id="IPR004107">
    <property type="entry name" value="Integrase_SAM-like_N"/>
</dbReference>
<protein>
    <submittedName>
        <fullName evidence="9">Site-specific integrase</fullName>
    </submittedName>
</protein>
<dbReference type="GO" id="GO:0015074">
    <property type="term" value="P:DNA integration"/>
    <property type="evidence" value="ECO:0007669"/>
    <property type="project" value="UniProtKB-KW"/>
</dbReference>
<dbReference type="GO" id="GO:0006310">
    <property type="term" value="P:DNA recombination"/>
    <property type="evidence" value="ECO:0007669"/>
    <property type="project" value="UniProtKB-KW"/>
</dbReference>
<dbReference type="InterPro" id="IPR010998">
    <property type="entry name" value="Integrase_recombinase_N"/>
</dbReference>
<dbReference type="Gene3D" id="1.10.443.10">
    <property type="entry name" value="Intergrase catalytic core"/>
    <property type="match status" value="1"/>
</dbReference>
<dbReference type="Proteomes" id="UP000434409">
    <property type="component" value="Unassembled WGS sequence"/>
</dbReference>
<evidence type="ECO:0000256" key="6">
    <source>
        <dbReference type="PROSITE-ProRule" id="PRU01248"/>
    </source>
</evidence>
<dbReference type="Gene3D" id="1.10.150.130">
    <property type="match status" value="1"/>
</dbReference>
<comment type="similarity">
    <text evidence="2">Belongs to the 'phage' integrase family.</text>
</comment>
<feature type="domain" description="Tyr recombinase" evidence="7">
    <location>
        <begin position="188"/>
        <end position="435"/>
    </location>
</feature>
<dbReference type="PROSITE" id="PS51900">
    <property type="entry name" value="CB"/>
    <property type="match status" value="1"/>
</dbReference>
<keyword evidence="4 6" id="KW-0238">DNA-binding</keyword>
<keyword evidence="10" id="KW-1185">Reference proteome</keyword>
<comment type="function">
    <text evidence="1">Site-specific tyrosine recombinase, which acts by catalyzing the cutting and rejoining of the recombining DNA molecules.</text>
</comment>
<evidence type="ECO:0000256" key="5">
    <source>
        <dbReference type="ARBA" id="ARBA00023172"/>
    </source>
</evidence>
<keyword evidence="3" id="KW-0229">DNA integration</keyword>
<gene>
    <name evidence="9" type="ORF">FYJ34_06870</name>
</gene>
<accession>A0A6N7USI6</accession>